<keyword evidence="3" id="KW-1185">Reference proteome</keyword>
<dbReference type="Proteomes" id="UP000274033">
    <property type="component" value="Unassembled WGS sequence"/>
</dbReference>
<dbReference type="AlphaFoldDB" id="A0A3N9UI08"/>
<evidence type="ECO:0000313" key="3">
    <source>
        <dbReference type="Proteomes" id="UP000274033"/>
    </source>
</evidence>
<evidence type="ECO:0000256" key="1">
    <source>
        <dbReference type="SAM" id="Phobius"/>
    </source>
</evidence>
<reference evidence="2 3" key="1">
    <citation type="journal article" date="2013" name="J. Microbiol.">
        <title>Lysinibacillus chungkukjangi sp. nov., isolated from Chungkukjang, Korean fermented soybean food.</title>
        <authorList>
            <person name="Kim S.J."/>
            <person name="Jang Y.H."/>
            <person name="Hamada M."/>
            <person name="Ahn J.H."/>
            <person name="Weon H.Y."/>
            <person name="Suzuki K."/>
            <person name="Whang K.S."/>
            <person name="Kwon S.W."/>
        </authorList>
    </citation>
    <scope>NUCLEOTIDE SEQUENCE [LARGE SCALE GENOMIC DNA]</scope>
    <source>
        <strain evidence="2 3">MCCC 1A12701</strain>
    </source>
</reference>
<dbReference type="OrthoDB" id="1928173at2"/>
<name>A0A3N9UI08_9BACI</name>
<keyword evidence="1" id="KW-0812">Transmembrane</keyword>
<feature type="transmembrane region" description="Helical" evidence="1">
    <location>
        <begin position="148"/>
        <end position="168"/>
    </location>
</feature>
<evidence type="ECO:0000313" key="2">
    <source>
        <dbReference type="EMBL" id="RQW75709.1"/>
    </source>
</evidence>
<sequence length="181" mass="20742">MGKTKYMPSNGLAFSEQKDMEKLAKKAKQGWMLKKFAFMGYRLEKSEPADIQYSIDYRSLEKGEKEEYFELFQMAGWSHVCSNYDIHIFKAETGTQPIYSDPDSTVDKVSRLAKPIYSIAGFLVLFFIFSLFLKSVSIGIISQIGQCFHFISIVLLVPTIMMLISIHFTKWKVASSRKSSI</sequence>
<organism evidence="2 3">
    <name type="scientific">Lysinibacillus composti</name>
    <dbReference type="NCBI Taxonomy" id="720633"/>
    <lineage>
        <taxon>Bacteria</taxon>
        <taxon>Bacillati</taxon>
        <taxon>Bacillota</taxon>
        <taxon>Bacilli</taxon>
        <taxon>Bacillales</taxon>
        <taxon>Bacillaceae</taxon>
        <taxon>Lysinibacillus</taxon>
    </lineage>
</organism>
<dbReference type="RefSeq" id="WP_124762725.1">
    <property type="nucleotide sequence ID" value="NZ_JAFBDY010000002.1"/>
</dbReference>
<comment type="caution">
    <text evidence="2">The sequence shown here is derived from an EMBL/GenBank/DDBJ whole genome shotgun (WGS) entry which is preliminary data.</text>
</comment>
<proteinExistence type="predicted"/>
<dbReference type="InterPro" id="IPR021359">
    <property type="entry name" value="DUF2812"/>
</dbReference>
<gene>
    <name evidence="2" type="ORF">EBB45_03555</name>
</gene>
<dbReference type="Pfam" id="PF11193">
    <property type="entry name" value="DUF2812"/>
    <property type="match status" value="1"/>
</dbReference>
<protein>
    <submittedName>
        <fullName evidence="2">DUF2812 domain-containing protein</fullName>
    </submittedName>
</protein>
<feature type="transmembrane region" description="Helical" evidence="1">
    <location>
        <begin position="116"/>
        <end position="142"/>
    </location>
</feature>
<keyword evidence="1" id="KW-0472">Membrane</keyword>
<accession>A0A3N9UI08</accession>
<dbReference type="EMBL" id="RRCT01000002">
    <property type="protein sequence ID" value="RQW75709.1"/>
    <property type="molecule type" value="Genomic_DNA"/>
</dbReference>
<keyword evidence="1" id="KW-1133">Transmembrane helix</keyword>